<feature type="chain" id="PRO_5039577724" description="Copper chaperone PCu(A)C" evidence="1">
    <location>
        <begin position="26"/>
        <end position="186"/>
    </location>
</feature>
<dbReference type="InterPro" id="IPR007410">
    <property type="entry name" value="LpqE-like"/>
</dbReference>
<name>A0A919V5G6_9ACTN</name>
<feature type="signal peptide" evidence="1">
    <location>
        <begin position="1"/>
        <end position="25"/>
    </location>
</feature>
<evidence type="ECO:0008006" key="4">
    <source>
        <dbReference type="Google" id="ProtNLM"/>
    </source>
</evidence>
<dbReference type="PROSITE" id="PS51257">
    <property type="entry name" value="PROKAR_LIPOPROTEIN"/>
    <property type="match status" value="1"/>
</dbReference>
<accession>A0A919V5G6</accession>
<comment type="caution">
    <text evidence="2">The sequence shown here is derived from an EMBL/GenBank/DDBJ whole genome shotgun (WGS) entry which is preliminary data.</text>
</comment>
<dbReference type="EMBL" id="BOOW01000002">
    <property type="protein sequence ID" value="GII89897.1"/>
    <property type="molecule type" value="Genomic_DNA"/>
</dbReference>
<dbReference type="RefSeq" id="WP_204019869.1">
    <property type="nucleotide sequence ID" value="NZ_BOOW01000002.1"/>
</dbReference>
<dbReference type="InterPro" id="IPR058248">
    <property type="entry name" value="Lxx211020-like"/>
</dbReference>
<evidence type="ECO:0000256" key="1">
    <source>
        <dbReference type="SAM" id="SignalP"/>
    </source>
</evidence>
<dbReference type="Gene3D" id="2.60.40.1890">
    <property type="entry name" value="PCu(A)C copper chaperone"/>
    <property type="match status" value="1"/>
</dbReference>
<keyword evidence="3" id="KW-1185">Reference proteome</keyword>
<evidence type="ECO:0000313" key="2">
    <source>
        <dbReference type="EMBL" id="GII89897.1"/>
    </source>
</evidence>
<sequence length="186" mass="18643">MKLHRPMKAGLLLAAALTAALAVGACGSSGTTSTATPATSAPASPAAVPAAAAGTVTIVDPWVKAASTGMTAVFGTLVNNTDKAVTLVSGATPAASSIELHEVADNNGKMVMREKQGGFVVPPKGKLTLQPGGDHIMIMGVKKAIKPGDQFTFTLTTADGADVELTAVGKEFAGGNEEYEPGSDQH</sequence>
<dbReference type="SUPFAM" id="SSF110087">
    <property type="entry name" value="DR1885-like metal-binding protein"/>
    <property type="match status" value="1"/>
</dbReference>
<reference evidence="2" key="1">
    <citation type="submission" date="2021-01" db="EMBL/GenBank/DDBJ databases">
        <title>Whole genome shotgun sequence of Sinosporangium siamense NBRC 109515.</title>
        <authorList>
            <person name="Komaki H."/>
            <person name="Tamura T."/>
        </authorList>
    </citation>
    <scope>NUCLEOTIDE SEQUENCE</scope>
    <source>
        <strain evidence="2">NBRC 109515</strain>
    </source>
</reference>
<keyword evidence="1" id="KW-0732">Signal</keyword>
<dbReference type="PANTHER" id="PTHR36302">
    <property type="entry name" value="BLR7088 PROTEIN"/>
    <property type="match status" value="1"/>
</dbReference>
<dbReference type="Proteomes" id="UP000606172">
    <property type="component" value="Unassembled WGS sequence"/>
</dbReference>
<proteinExistence type="predicted"/>
<dbReference type="AlphaFoldDB" id="A0A919V5G6"/>
<protein>
    <recommendedName>
        <fullName evidence="4">Copper chaperone PCu(A)C</fullName>
    </recommendedName>
</protein>
<gene>
    <name evidence="2" type="ORF">Ssi02_01280</name>
</gene>
<dbReference type="InterPro" id="IPR036182">
    <property type="entry name" value="PCuAC_sf"/>
</dbReference>
<dbReference type="PANTHER" id="PTHR36302:SF1">
    <property type="entry name" value="COPPER CHAPERONE PCU(A)C"/>
    <property type="match status" value="1"/>
</dbReference>
<dbReference type="Pfam" id="PF04314">
    <property type="entry name" value="PCuAC"/>
    <property type="match status" value="1"/>
</dbReference>
<organism evidence="2 3">
    <name type="scientific">Sinosporangium siamense</name>
    <dbReference type="NCBI Taxonomy" id="1367973"/>
    <lineage>
        <taxon>Bacteria</taxon>
        <taxon>Bacillati</taxon>
        <taxon>Actinomycetota</taxon>
        <taxon>Actinomycetes</taxon>
        <taxon>Streptosporangiales</taxon>
        <taxon>Streptosporangiaceae</taxon>
        <taxon>Sinosporangium</taxon>
    </lineage>
</organism>
<evidence type="ECO:0000313" key="3">
    <source>
        <dbReference type="Proteomes" id="UP000606172"/>
    </source>
</evidence>